<accession>A0A9X2XUE6</accession>
<dbReference type="RefSeq" id="WP_279296676.1">
    <property type="nucleotide sequence ID" value="NZ_JAOTIF010000004.1"/>
</dbReference>
<reference evidence="1" key="1">
    <citation type="submission" date="2022-09" db="EMBL/GenBank/DDBJ databases">
        <authorList>
            <person name="Yuan C."/>
            <person name="Ke Z."/>
        </authorList>
    </citation>
    <scope>NUCLEOTIDE SEQUENCE</scope>
    <source>
        <strain evidence="1">LB-8</strain>
    </source>
</reference>
<sequence>MIPADSAQLDYAKKLNLDSFIVVKFDYNLKKYLDNWLKAGRMTPTNYAIDIKAYKGDTSLISASDTFNTELLFLFGKRADGRYVIVADQNNNKSFTDDSLFVMAGLIPNYVSSRSMLDTLPHVKINNIKAHYNGAIQTLSLNLILKPGIINPDEPSIDVSEVNGMRLILYSFEHVTGLFKYKGKKYKVSVGNQMQPYRDYNQRYIVVKFNPMRKGAVLKDQNPRLLYDKGDTLFSLGKQQFIIKNISPTLDEITIQQLKKKKS</sequence>
<keyword evidence="2" id="KW-1185">Reference proteome</keyword>
<reference evidence="1" key="2">
    <citation type="submission" date="2023-04" db="EMBL/GenBank/DDBJ databases">
        <title>Paracnuella aquatica gen. nov., sp. nov., a member of the family Chitinophagaceae isolated from a hot spring.</title>
        <authorList>
            <person name="Wang C."/>
        </authorList>
    </citation>
    <scope>NUCLEOTIDE SEQUENCE</scope>
    <source>
        <strain evidence="1">LB-8</strain>
    </source>
</reference>
<dbReference type="EMBL" id="JAOTIF010000004">
    <property type="protein sequence ID" value="MCU7549236.1"/>
    <property type="molecule type" value="Genomic_DNA"/>
</dbReference>
<dbReference type="Proteomes" id="UP001155483">
    <property type="component" value="Unassembled WGS sequence"/>
</dbReference>
<protein>
    <submittedName>
        <fullName evidence="1">Uncharacterized protein</fullName>
    </submittedName>
</protein>
<evidence type="ECO:0000313" key="2">
    <source>
        <dbReference type="Proteomes" id="UP001155483"/>
    </source>
</evidence>
<evidence type="ECO:0000313" key="1">
    <source>
        <dbReference type="EMBL" id="MCU7549236.1"/>
    </source>
</evidence>
<comment type="caution">
    <text evidence="1">The sequence shown here is derived from an EMBL/GenBank/DDBJ whole genome shotgun (WGS) entry which is preliminary data.</text>
</comment>
<gene>
    <name evidence="1" type="ORF">OCK74_08920</name>
</gene>
<dbReference type="AlphaFoldDB" id="A0A9X2XUE6"/>
<name>A0A9X2XUE6_9BACT</name>
<organism evidence="1 2">
    <name type="scientific">Paraflavisolibacter caeni</name>
    <dbReference type="NCBI Taxonomy" id="2982496"/>
    <lineage>
        <taxon>Bacteria</taxon>
        <taxon>Pseudomonadati</taxon>
        <taxon>Bacteroidota</taxon>
        <taxon>Chitinophagia</taxon>
        <taxon>Chitinophagales</taxon>
        <taxon>Chitinophagaceae</taxon>
        <taxon>Paraflavisolibacter</taxon>
    </lineage>
</organism>
<proteinExistence type="predicted"/>